<gene>
    <name evidence="1" type="ORF">QWZ18_21460</name>
</gene>
<name>A0ABT8AV73_9HYPH</name>
<accession>A0ABT8AV73</accession>
<sequence length="76" mass="7785">MIVAMMPVRFVRLLSFTSGSKPTALEILAPRIGAALRASLEVVAGTALDAADRIIAVLDPTDGELALAAFESGTGS</sequence>
<comment type="caution">
    <text evidence="1">The sequence shown here is derived from an EMBL/GenBank/DDBJ whole genome shotgun (WGS) entry which is preliminary data.</text>
</comment>
<organism evidence="1 2">
    <name type="scientific">Methylobacterium longum</name>
    <dbReference type="NCBI Taxonomy" id="767694"/>
    <lineage>
        <taxon>Bacteria</taxon>
        <taxon>Pseudomonadati</taxon>
        <taxon>Pseudomonadota</taxon>
        <taxon>Alphaproteobacteria</taxon>
        <taxon>Hyphomicrobiales</taxon>
        <taxon>Methylobacteriaceae</taxon>
        <taxon>Methylobacterium</taxon>
    </lineage>
</organism>
<keyword evidence="2" id="KW-1185">Reference proteome</keyword>
<evidence type="ECO:0000313" key="2">
    <source>
        <dbReference type="Proteomes" id="UP001244297"/>
    </source>
</evidence>
<protein>
    <submittedName>
        <fullName evidence="1">Uncharacterized protein</fullName>
    </submittedName>
</protein>
<dbReference type="EMBL" id="JAUFPT010000069">
    <property type="protein sequence ID" value="MDN3573178.1"/>
    <property type="molecule type" value="Genomic_DNA"/>
</dbReference>
<evidence type="ECO:0000313" key="1">
    <source>
        <dbReference type="EMBL" id="MDN3573178.1"/>
    </source>
</evidence>
<dbReference type="Proteomes" id="UP001244297">
    <property type="component" value="Unassembled WGS sequence"/>
</dbReference>
<proteinExistence type="predicted"/>
<reference evidence="2" key="1">
    <citation type="journal article" date="2019" name="Int. J. Syst. Evol. Microbiol.">
        <title>The Global Catalogue of Microorganisms (GCM) 10K type strain sequencing project: providing services to taxonomists for standard genome sequencing and annotation.</title>
        <authorList>
            <consortium name="The Broad Institute Genomics Platform"/>
            <consortium name="The Broad Institute Genome Sequencing Center for Infectious Disease"/>
            <person name="Wu L."/>
            <person name="Ma J."/>
        </authorList>
    </citation>
    <scope>NUCLEOTIDE SEQUENCE [LARGE SCALE GENOMIC DNA]</scope>
    <source>
        <strain evidence="2">CECT 7806</strain>
    </source>
</reference>
<dbReference type="RefSeq" id="WP_238290662.1">
    <property type="nucleotide sequence ID" value="NZ_BPQS01000026.1"/>
</dbReference>